<dbReference type="PANTHER" id="PTHR38038:SF1">
    <property type="entry name" value="PENICILLIN-BINDING PROTEIN ACTIVATOR LPOA"/>
    <property type="match status" value="1"/>
</dbReference>
<dbReference type="RefSeq" id="WP_269127153.1">
    <property type="nucleotide sequence ID" value="NZ_JAPUBN010000019.1"/>
</dbReference>
<evidence type="ECO:0000313" key="3">
    <source>
        <dbReference type="Proteomes" id="UP001149719"/>
    </source>
</evidence>
<comment type="caution">
    <text evidence="2">The sequence shown here is derived from an EMBL/GenBank/DDBJ whole genome shotgun (WGS) entry which is preliminary data.</text>
</comment>
<gene>
    <name evidence="2" type="ORF">O1D97_15910</name>
</gene>
<evidence type="ECO:0000313" key="2">
    <source>
        <dbReference type="EMBL" id="MCZ2723061.1"/>
    </source>
</evidence>
<dbReference type="Pfam" id="PF04348">
    <property type="entry name" value="LppC"/>
    <property type="match status" value="1"/>
</dbReference>
<sequence length="602" mass="68013">MRIITLSLFAVLLSACNSVEVQQKTNTNNEALSSIESASFETWMTLARSAENEEIAASYFLSAAEAKNQEKDYAKALEILTENVINLNTQSTFKGLLLAANISNLQNTPLKALSYLSKAKRNPLSNHPNNANKISILRSESLEQLENWPAAVKERLKLSLSLPLEEIDYNQQQLWSDIQNLTDSETLYLQNGNDSILNGWLSISSILRQNALTTSEQLNAFTQWQLRNQFHPAATAPPKDFLILSDIDELTPKNITLLLPLTGKLRDASQAILDGFLYSHFAQPPPRAEVHLIDTDTTNSMEEALVQAAFYTPDIIIGPLQKSHLAELNHLDLNTPLIALNRLDNQPVSPNLFHFSLNARDEIIELIRHAQSEGAKTTAVISTQDTWALRQADEFRYIAENNDVELLTQLDYENTPKSRQDTIKKLLLVDESQRRKKWLESKLSTDITSAERSRQDLDYIFFAGRFADAKQIRPLLDFYFASNIPLLATSTINNKQLDGLTKEEDIERIIFNELPSIVRAKNDDLLFNRNDSNFIKRLKSLGQDAHLLANRFPIFQQVSNAKMSGSTGILSLDKNQIFNKRTELVTYKQGRLINAKETSPNE</sequence>
<keyword evidence="1" id="KW-0472">Membrane</keyword>
<reference evidence="2" key="1">
    <citation type="submission" date="2022-12" db="EMBL/GenBank/DDBJ databases">
        <title>Marinomonas 15G1-11 sp. nov, isolated from marine algae.</title>
        <authorList>
            <person name="Butt M."/>
            <person name="Choi D.G."/>
            <person name="Kim J.M."/>
            <person name="Lee J.K."/>
            <person name="Baek J.H."/>
            <person name="Jeon C.O."/>
        </authorList>
    </citation>
    <scope>NUCLEOTIDE SEQUENCE</scope>
    <source>
        <strain evidence="2">15G1-11</strain>
    </source>
</reference>
<dbReference type="Gene3D" id="3.40.50.2300">
    <property type="match status" value="2"/>
</dbReference>
<dbReference type="InterPro" id="IPR007443">
    <property type="entry name" value="LpoA"/>
</dbReference>
<dbReference type="SUPFAM" id="SSF53822">
    <property type="entry name" value="Periplasmic binding protein-like I"/>
    <property type="match status" value="1"/>
</dbReference>
<dbReference type="Gene3D" id="1.25.40.650">
    <property type="match status" value="1"/>
</dbReference>
<proteinExistence type="predicted"/>
<dbReference type="Proteomes" id="UP001149719">
    <property type="component" value="Unassembled WGS sequence"/>
</dbReference>
<dbReference type="CDD" id="cd06339">
    <property type="entry name" value="PBP1_YraM_LppC_lipoprotein-like"/>
    <property type="match status" value="1"/>
</dbReference>
<keyword evidence="3" id="KW-1185">Reference proteome</keyword>
<protein>
    <submittedName>
        <fullName evidence="2">Penicillin-binding protein activator</fullName>
    </submittedName>
</protein>
<dbReference type="PANTHER" id="PTHR38038">
    <property type="entry name" value="PENICILLIN-BINDING PROTEIN ACTIVATOR LPOA"/>
    <property type="match status" value="1"/>
</dbReference>
<evidence type="ECO:0000256" key="1">
    <source>
        <dbReference type="ARBA" id="ARBA00023136"/>
    </source>
</evidence>
<name>A0ABT4JXV2_9GAMM</name>
<dbReference type="InterPro" id="IPR028082">
    <property type="entry name" value="Peripla_BP_I"/>
</dbReference>
<accession>A0ABT4JXV2</accession>
<dbReference type="PROSITE" id="PS51257">
    <property type="entry name" value="PROKAR_LIPOPROTEIN"/>
    <property type="match status" value="1"/>
</dbReference>
<organism evidence="2 3">
    <name type="scientific">Marinomonas phaeophyticola</name>
    <dbReference type="NCBI Taxonomy" id="3004091"/>
    <lineage>
        <taxon>Bacteria</taxon>
        <taxon>Pseudomonadati</taxon>
        <taxon>Pseudomonadota</taxon>
        <taxon>Gammaproteobacteria</taxon>
        <taxon>Oceanospirillales</taxon>
        <taxon>Oceanospirillaceae</taxon>
        <taxon>Marinomonas</taxon>
    </lineage>
</organism>
<dbReference type="EMBL" id="JAPUBN010000019">
    <property type="protein sequence ID" value="MCZ2723061.1"/>
    <property type="molecule type" value="Genomic_DNA"/>
</dbReference>